<dbReference type="AlphaFoldDB" id="A0AAQ3L6L7"/>
<feature type="binding site" evidence="3">
    <location>
        <position position="148"/>
    </location>
    <ligand>
        <name>Cu cation</name>
        <dbReference type="ChEBI" id="CHEBI:23378"/>
    </ligand>
</feature>
<dbReference type="GO" id="GO:0046872">
    <property type="term" value="F:metal ion binding"/>
    <property type="evidence" value="ECO:0007669"/>
    <property type="project" value="UniProtKB-KW"/>
</dbReference>
<dbReference type="RefSeq" id="WP_317832452.1">
    <property type="nucleotide sequence ID" value="NZ_CP136920.1"/>
</dbReference>
<keyword evidence="2 3" id="KW-0186">Copper</keyword>
<keyword evidence="3" id="KW-0479">Metal-binding</keyword>
<dbReference type="Pfam" id="PF02630">
    <property type="entry name" value="SCO1-SenC"/>
    <property type="match status" value="1"/>
</dbReference>
<sequence>MQTYTRISISLLFFIGIPFLSAKEIVTTVKSADPTARTLTLEDDTVVSVSLGDAQIGYIGRQIKGDLVEEGDSKRLDFIWPDDPVDVQVANDINKQLHRDTVVRGRKAFRAVGENIPNFALYNQDGDLVTANSLKGKNLVMNFIFTRCAVATMCPASIARMSRLQREIKESDLKDVELVTFSFDPEYDTPGVMRLYGEQRGLDFANYTLLTGDPTAIKNIIKQLGVLVIPEDDTLNHTMATLIIDKNSKIIYRKDGSRWSTKDFLERLKVLESRKES</sequence>
<protein>
    <submittedName>
        <fullName evidence="6">SCO family protein</fullName>
    </submittedName>
</protein>
<dbReference type="InterPro" id="IPR003782">
    <property type="entry name" value="SCO1/SenC"/>
</dbReference>
<dbReference type="PROSITE" id="PS51352">
    <property type="entry name" value="THIOREDOXIN_2"/>
    <property type="match status" value="1"/>
</dbReference>
<accession>A0AAQ3L6L7</accession>
<feature type="domain" description="Thioredoxin" evidence="5">
    <location>
        <begin position="110"/>
        <end position="273"/>
    </location>
</feature>
<gene>
    <name evidence="6" type="ORF">RZN69_16800</name>
</gene>
<reference evidence="6 7" key="1">
    <citation type="submission" date="2023-10" db="EMBL/GenBank/DDBJ databases">
        <title>Rubellicoccus peritrichatus gen. nov., sp. nov., isolated from an algae of coral reef tank.</title>
        <authorList>
            <person name="Luo J."/>
        </authorList>
    </citation>
    <scope>NUCLEOTIDE SEQUENCE [LARGE SCALE GENOMIC DNA]</scope>
    <source>
        <strain evidence="6 7">CR14</strain>
    </source>
</reference>
<dbReference type="Proteomes" id="UP001304300">
    <property type="component" value="Chromosome"/>
</dbReference>
<feature type="disulfide bond" description="Redox-active" evidence="4">
    <location>
        <begin position="148"/>
        <end position="154"/>
    </location>
</feature>
<evidence type="ECO:0000256" key="3">
    <source>
        <dbReference type="PIRSR" id="PIRSR603782-1"/>
    </source>
</evidence>
<dbReference type="EMBL" id="CP136920">
    <property type="protein sequence ID" value="WOO40280.1"/>
    <property type="molecule type" value="Genomic_DNA"/>
</dbReference>
<dbReference type="InterPro" id="IPR013766">
    <property type="entry name" value="Thioredoxin_domain"/>
</dbReference>
<feature type="binding site" evidence="3">
    <location>
        <position position="154"/>
    </location>
    <ligand>
        <name>Cu cation</name>
        <dbReference type="ChEBI" id="CHEBI:23378"/>
    </ligand>
</feature>
<organism evidence="6 7">
    <name type="scientific">Rubellicoccus peritrichatus</name>
    <dbReference type="NCBI Taxonomy" id="3080537"/>
    <lineage>
        <taxon>Bacteria</taxon>
        <taxon>Pseudomonadati</taxon>
        <taxon>Verrucomicrobiota</taxon>
        <taxon>Opitutia</taxon>
        <taxon>Puniceicoccales</taxon>
        <taxon>Cerasicoccaceae</taxon>
        <taxon>Rubellicoccus</taxon>
    </lineage>
</organism>
<evidence type="ECO:0000313" key="6">
    <source>
        <dbReference type="EMBL" id="WOO40280.1"/>
    </source>
</evidence>
<evidence type="ECO:0000256" key="2">
    <source>
        <dbReference type="ARBA" id="ARBA00023008"/>
    </source>
</evidence>
<dbReference type="PANTHER" id="PTHR12151">
    <property type="entry name" value="ELECTRON TRANSPORT PROTIN SCO1/SENC FAMILY MEMBER"/>
    <property type="match status" value="1"/>
</dbReference>
<evidence type="ECO:0000256" key="4">
    <source>
        <dbReference type="PIRSR" id="PIRSR603782-2"/>
    </source>
</evidence>
<proteinExistence type="inferred from homology"/>
<feature type="binding site" evidence="3">
    <location>
        <position position="237"/>
    </location>
    <ligand>
        <name>Cu cation</name>
        <dbReference type="ChEBI" id="CHEBI:23378"/>
    </ligand>
</feature>
<keyword evidence="4" id="KW-1015">Disulfide bond</keyword>
<name>A0AAQ3L6L7_9BACT</name>
<comment type="similarity">
    <text evidence="1">Belongs to the SCO1/2 family.</text>
</comment>
<dbReference type="CDD" id="cd02968">
    <property type="entry name" value="SCO"/>
    <property type="match status" value="1"/>
</dbReference>
<evidence type="ECO:0000259" key="5">
    <source>
        <dbReference type="PROSITE" id="PS51352"/>
    </source>
</evidence>
<dbReference type="SUPFAM" id="SSF52833">
    <property type="entry name" value="Thioredoxin-like"/>
    <property type="match status" value="1"/>
</dbReference>
<evidence type="ECO:0000256" key="1">
    <source>
        <dbReference type="ARBA" id="ARBA00010996"/>
    </source>
</evidence>
<dbReference type="Gene3D" id="3.40.30.10">
    <property type="entry name" value="Glutaredoxin"/>
    <property type="match status" value="1"/>
</dbReference>
<dbReference type="InterPro" id="IPR036249">
    <property type="entry name" value="Thioredoxin-like_sf"/>
</dbReference>
<keyword evidence="7" id="KW-1185">Reference proteome</keyword>
<dbReference type="PANTHER" id="PTHR12151:SF25">
    <property type="entry name" value="LINALOOL DEHYDRATASE_ISOMERASE DOMAIN-CONTAINING PROTEIN"/>
    <property type="match status" value="1"/>
</dbReference>
<evidence type="ECO:0000313" key="7">
    <source>
        <dbReference type="Proteomes" id="UP001304300"/>
    </source>
</evidence>
<dbReference type="KEGG" id="puo:RZN69_16800"/>